<evidence type="ECO:0000313" key="2">
    <source>
        <dbReference type="EMBL" id="AQS52592.1"/>
    </source>
</evidence>
<accession>A0A1S6IM15</accession>
<dbReference type="Gene3D" id="3.60.21.10">
    <property type="match status" value="1"/>
</dbReference>
<dbReference type="GO" id="GO:0004115">
    <property type="term" value="F:3',5'-cyclic-AMP phosphodiesterase activity"/>
    <property type="evidence" value="ECO:0007669"/>
    <property type="project" value="UniProtKB-EC"/>
</dbReference>
<dbReference type="Pfam" id="PF00149">
    <property type="entry name" value="Metallophos"/>
    <property type="match status" value="1"/>
</dbReference>
<evidence type="ECO:0000259" key="1">
    <source>
        <dbReference type="Pfam" id="PF00149"/>
    </source>
</evidence>
<gene>
    <name evidence="2" type="primary">cpdA_1</name>
    <name evidence="2" type="ORF">BW727_100183</name>
</gene>
<dbReference type="KEGG" id="jda:BW727_100183"/>
<keyword evidence="3" id="KW-1185">Reference proteome</keyword>
<dbReference type="InterPro" id="IPR051158">
    <property type="entry name" value="Metallophosphoesterase_sf"/>
</dbReference>
<keyword evidence="2" id="KW-0378">Hydrolase</keyword>
<organism evidence="2 3">
    <name type="scientific">Jeotgalibaca dankookensis</name>
    <dbReference type="NCBI Taxonomy" id="708126"/>
    <lineage>
        <taxon>Bacteria</taxon>
        <taxon>Bacillati</taxon>
        <taxon>Bacillota</taxon>
        <taxon>Bacilli</taxon>
        <taxon>Lactobacillales</taxon>
        <taxon>Carnobacteriaceae</taxon>
        <taxon>Jeotgalibaca</taxon>
    </lineage>
</organism>
<sequence>MKLRKKLVHTAATGASLAAYLYSQNTRFQTTHYRIPIHQLAVENVGIKVAQLSDLHFPYIKINQNKLIQKLVQEQPDLIFLTGDQMDAAEPERWYELHTFLKRVSAIAPSYAIMGNHDHVNPNNEAIYQGTGVTFLNNQAESITLPDRLPLLIMGVSEPSFVAKRKAKNLIKKVYVRPEWQEQTKLLLAHRPELFEKYQADAEKAPDLTFSGHAHGGQVRIKGIGGLFAPGQGRLPKHTAGVFSLASDTHKKLVVSRGLGPSHFPLRVNNRPELVIVTLVRE</sequence>
<dbReference type="SUPFAM" id="SSF56300">
    <property type="entry name" value="Metallo-dependent phosphatases"/>
    <property type="match status" value="1"/>
</dbReference>
<reference evidence="2 3" key="1">
    <citation type="journal article" date="2014" name="Int. J. Syst. Evol. Microbiol.">
        <title>Jeotgalibaca dankookensis gen. nov., sp. nov., a member of the family Carnobacteriaceae, isolated from seujeot (Korean traditional food).</title>
        <authorList>
            <person name="Lee D.G."/>
            <person name="Trujillo M.E."/>
            <person name="Kang H."/>
            <person name="Ahn T.Y."/>
        </authorList>
    </citation>
    <scope>NUCLEOTIDE SEQUENCE [LARGE SCALE GENOMIC DNA]</scope>
    <source>
        <strain evidence="2 3">EX-07</strain>
    </source>
</reference>
<dbReference type="PANTHER" id="PTHR31302">
    <property type="entry name" value="TRANSMEMBRANE PROTEIN WITH METALLOPHOSPHOESTERASE DOMAIN-RELATED"/>
    <property type="match status" value="1"/>
</dbReference>
<dbReference type="Proteomes" id="UP000188993">
    <property type="component" value="Chromosome"/>
</dbReference>
<proteinExistence type="predicted"/>
<dbReference type="OrthoDB" id="9780884at2"/>
<dbReference type="RefSeq" id="WP_062467958.1">
    <property type="nucleotide sequence ID" value="NZ_BBYN01000005.1"/>
</dbReference>
<dbReference type="AlphaFoldDB" id="A0A1S6IM15"/>
<dbReference type="InterPro" id="IPR004843">
    <property type="entry name" value="Calcineurin-like_PHP"/>
</dbReference>
<feature type="domain" description="Calcineurin-like phosphoesterase" evidence="1">
    <location>
        <begin position="47"/>
        <end position="215"/>
    </location>
</feature>
<dbReference type="InterPro" id="IPR029052">
    <property type="entry name" value="Metallo-depent_PP-like"/>
</dbReference>
<dbReference type="EMBL" id="CP019728">
    <property type="protein sequence ID" value="AQS52592.1"/>
    <property type="molecule type" value="Genomic_DNA"/>
</dbReference>
<name>A0A1S6IM15_9LACT</name>
<protein>
    <submittedName>
        <fullName evidence="2">3',5'-cyclic adenosine monophosphate phosphodiesterase CpdA</fullName>
        <ecNumber evidence="2">3.1.4.53</ecNumber>
    </submittedName>
</protein>
<evidence type="ECO:0000313" key="3">
    <source>
        <dbReference type="Proteomes" id="UP000188993"/>
    </source>
</evidence>
<dbReference type="STRING" id="708126.BW727_100183"/>
<dbReference type="PANTHER" id="PTHR31302:SF0">
    <property type="entry name" value="TRANSMEMBRANE PROTEIN WITH METALLOPHOSPHOESTERASE DOMAIN"/>
    <property type="match status" value="1"/>
</dbReference>
<dbReference type="EC" id="3.1.4.53" evidence="2"/>